<name>A0A6B3SJV3_9BURK</name>
<evidence type="ECO:0000313" key="3">
    <source>
        <dbReference type="Proteomes" id="UP000482155"/>
    </source>
</evidence>
<feature type="chain" id="PRO_5025329312" evidence="1">
    <location>
        <begin position="20"/>
        <end position="119"/>
    </location>
</feature>
<organism evidence="2 3">
    <name type="scientific">Noviherbaspirillum galbum</name>
    <dbReference type="NCBI Taxonomy" id="2709383"/>
    <lineage>
        <taxon>Bacteria</taxon>
        <taxon>Pseudomonadati</taxon>
        <taxon>Pseudomonadota</taxon>
        <taxon>Betaproteobacteria</taxon>
        <taxon>Burkholderiales</taxon>
        <taxon>Oxalobacteraceae</taxon>
        <taxon>Noviherbaspirillum</taxon>
    </lineage>
</organism>
<keyword evidence="3" id="KW-1185">Reference proteome</keyword>
<dbReference type="PROSITE" id="PS51257">
    <property type="entry name" value="PROKAR_LIPOPROTEIN"/>
    <property type="match status" value="1"/>
</dbReference>
<reference evidence="2 3" key="1">
    <citation type="submission" date="2020-02" db="EMBL/GenBank/DDBJ databases">
        <authorList>
            <person name="Kim M.K."/>
        </authorList>
    </citation>
    <scope>NUCLEOTIDE SEQUENCE [LARGE SCALE GENOMIC DNA]</scope>
    <source>
        <strain evidence="2 3">17J57-3</strain>
    </source>
</reference>
<accession>A0A6B3SJV3</accession>
<dbReference type="EMBL" id="JAAIVB010000026">
    <property type="protein sequence ID" value="NEX61033.1"/>
    <property type="molecule type" value="Genomic_DNA"/>
</dbReference>
<proteinExistence type="predicted"/>
<comment type="caution">
    <text evidence="2">The sequence shown here is derived from an EMBL/GenBank/DDBJ whole genome shotgun (WGS) entry which is preliminary data.</text>
</comment>
<protein>
    <submittedName>
        <fullName evidence="2">CzcE family metal-binding protein</fullName>
    </submittedName>
</protein>
<dbReference type="InterPro" id="IPR038674">
    <property type="entry name" value="CzcE_sf"/>
</dbReference>
<feature type="signal peptide" evidence="1">
    <location>
        <begin position="1"/>
        <end position="19"/>
    </location>
</feature>
<keyword evidence="1" id="KW-0732">Signal</keyword>
<dbReference type="Gene3D" id="2.60.40.2280">
    <property type="entry name" value="Heavy-metal resistance protein CzcE"/>
    <property type="match status" value="1"/>
</dbReference>
<sequence>MKRASIPALVAASSAIVAALGISGCAAPEPRLELLGSPANVSAAERVVVIEPQTRHVNIEGGQIVRFDVGQKSFAWHFMLGAGQRTVPLERVAPPGVLDHPVTAYVSPDLRYIGGGDKN</sequence>
<dbReference type="InterPro" id="IPR031560">
    <property type="entry name" value="CzcE"/>
</dbReference>
<evidence type="ECO:0000256" key="1">
    <source>
        <dbReference type="SAM" id="SignalP"/>
    </source>
</evidence>
<evidence type="ECO:0000313" key="2">
    <source>
        <dbReference type="EMBL" id="NEX61033.1"/>
    </source>
</evidence>
<gene>
    <name evidence="2" type="ORF">G3574_08085</name>
</gene>
<dbReference type="RefSeq" id="WP_163961852.1">
    <property type="nucleotide sequence ID" value="NZ_JAAIVB010000026.1"/>
</dbReference>
<dbReference type="Proteomes" id="UP000482155">
    <property type="component" value="Unassembled WGS sequence"/>
</dbReference>
<dbReference type="AlphaFoldDB" id="A0A6B3SJV3"/>
<dbReference type="Pfam" id="PF16986">
    <property type="entry name" value="CzcE"/>
    <property type="match status" value="1"/>
</dbReference>